<feature type="transmembrane region" description="Helical" evidence="16">
    <location>
        <begin position="142"/>
        <end position="163"/>
    </location>
</feature>
<keyword evidence="8" id="KW-1278">Translocase</keyword>
<evidence type="ECO:0000256" key="9">
    <source>
        <dbReference type="ARBA" id="ARBA00022982"/>
    </source>
</evidence>
<sequence length="174" mass="20518">MLYMLMMMNLMLSFTFLFMKHPLSMGFILLIQTIIISMITGFMTYSYWFSYILFLIMLGGMLVLFIYMTSLASNELFSYSSKLSMTIFFFILIFITLFLIIDKMNLIPMIKNSSFMEMNNSIMFMKNELLVSLNKIYNKPNFMITIILINYLFLTLIAVVKITNINQGPLRQKF</sequence>
<evidence type="ECO:0000256" key="13">
    <source>
        <dbReference type="ARBA" id="ARBA00023136"/>
    </source>
</evidence>
<comment type="catalytic activity">
    <reaction evidence="15">
        <text>a ubiquinone + NADH + 5 H(+)(in) = a ubiquinol + NAD(+) + 4 H(+)(out)</text>
        <dbReference type="Rhea" id="RHEA:29091"/>
        <dbReference type="Rhea" id="RHEA-COMP:9565"/>
        <dbReference type="Rhea" id="RHEA-COMP:9566"/>
        <dbReference type="ChEBI" id="CHEBI:15378"/>
        <dbReference type="ChEBI" id="CHEBI:16389"/>
        <dbReference type="ChEBI" id="CHEBI:17976"/>
        <dbReference type="ChEBI" id="CHEBI:57540"/>
        <dbReference type="ChEBI" id="CHEBI:57945"/>
        <dbReference type="EC" id="7.1.1.2"/>
    </reaction>
</comment>
<evidence type="ECO:0000256" key="15">
    <source>
        <dbReference type="ARBA" id="ARBA00049551"/>
    </source>
</evidence>
<proteinExistence type="inferred from homology"/>
<keyword evidence="5" id="KW-0813">Transport</keyword>
<organism evidence="17">
    <name type="scientific">Macrogyrus oblongus</name>
    <dbReference type="NCBI Taxonomy" id="528226"/>
    <lineage>
        <taxon>Eukaryota</taxon>
        <taxon>Metazoa</taxon>
        <taxon>Ecdysozoa</taxon>
        <taxon>Arthropoda</taxon>
        <taxon>Hexapoda</taxon>
        <taxon>Insecta</taxon>
        <taxon>Pterygota</taxon>
        <taxon>Neoptera</taxon>
        <taxon>Endopterygota</taxon>
        <taxon>Coleoptera</taxon>
        <taxon>Adephaga</taxon>
        <taxon>Gyrinoidea</taxon>
        <taxon>Gyrinidae</taxon>
        <taxon>Macrogyrus</taxon>
    </lineage>
</organism>
<comment type="similarity">
    <text evidence="2">Belongs to the complex I subunit 6 family.</text>
</comment>
<keyword evidence="13 16" id="KW-0472">Membrane</keyword>
<keyword evidence="12 17" id="KW-0496">Mitochondrion</keyword>
<evidence type="ECO:0000256" key="3">
    <source>
        <dbReference type="ARBA" id="ARBA00012944"/>
    </source>
</evidence>
<dbReference type="AlphaFoldDB" id="C8YXB4"/>
<evidence type="ECO:0000256" key="6">
    <source>
        <dbReference type="ARBA" id="ARBA00022660"/>
    </source>
</evidence>
<evidence type="ECO:0000256" key="1">
    <source>
        <dbReference type="ARBA" id="ARBA00004225"/>
    </source>
</evidence>
<evidence type="ECO:0000256" key="12">
    <source>
        <dbReference type="ARBA" id="ARBA00023128"/>
    </source>
</evidence>
<dbReference type="GO" id="GO:0031966">
    <property type="term" value="C:mitochondrial membrane"/>
    <property type="evidence" value="ECO:0007669"/>
    <property type="project" value="UniProtKB-SubCell"/>
</dbReference>
<dbReference type="CTD" id="4541"/>
<evidence type="ECO:0000256" key="8">
    <source>
        <dbReference type="ARBA" id="ARBA00022967"/>
    </source>
</evidence>
<protein>
    <recommendedName>
        <fullName evidence="4">NADH-ubiquinone oxidoreductase chain 6</fullName>
        <ecNumber evidence="3">7.1.1.2</ecNumber>
    </recommendedName>
    <alternativeName>
        <fullName evidence="14">NADH dehydrogenase subunit 6</fullName>
    </alternativeName>
</protein>
<evidence type="ECO:0000256" key="16">
    <source>
        <dbReference type="SAM" id="Phobius"/>
    </source>
</evidence>
<gene>
    <name evidence="17" type="primary">ND6</name>
</gene>
<evidence type="ECO:0000256" key="4">
    <source>
        <dbReference type="ARBA" id="ARBA00021095"/>
    </source>
</evidence>
<dbReference type="InterPro" id="IPR050269">
    <property type="entry name" value="ComplexI_Subunit6"/>
</dbReference>
<keyword evidence="10 16" id="KW-1133">Transmembrane helix</keyword>
<evidence type="ECO:0000256" key="14">
    <source>
        <dbReference type="ARBA" id="ARBA00031019"/>
    </source>
</evidence>
<dbReference type="PANTHER" id="PTHR11435">
    <property type="entry name" value="NADH UBIQUINONE OXIDOREDUCTASE SUBUNIT ND6"/>
    <property type="match status" value="1"/>
</dbReference>
<dbReference type="EC" id="7.1.1.2" evidence="3"/>
<feature type="transmembrane region" description="Helical" evidence="16">
    <location>
        <begin position="83"/>
        <end position="101"/>
    </location>
</feature>
<keyword evidence="7 16" id="KW-0812">Transmembrane</keyword>
<dbReference type="GO" id="GO:0008137">
    <property type="term" value="F:NADH dehydrogenase (ubiquinone) activity"/>
    <property type="evidence" value="ECO:0007669"/>
    <property type="project" value="UniProtKB-EC"/>
</dbReference>
<feature type="transmembrane region" description="Helical" evidence="16">
    <location>
        <begin position="51"/>
        <end position="71"/>
    </location>
</feature>
<evidence type="ECO:0000256" key="2">
    <source>
        <dbReference type="ARBA" id="ARBA00005698"/>
    </source>
</evidence>
<keyword evidence="11" id="KW-0520">NAD</keyword>
<dbReference type="GeneID" id="8445346"/>
<name>C8YXB4_9COLE</name>
<evidence type="ECO:0000256" key="5">
    <source>
        <dbReference type="ARBA" id="ARBA00022448"/>
    </source>
</evidence>
<keyword evidence="6" id="KW-0679">Respiratory chain</keyword>
<dbReference type="EMBL" id="FJ859901">
    <property type="protein sequence ID" value="ACO92548.1"/>
    <property type="molecule type" value="Genomic_DNA"/>
</dbReference>
<comment type="subcellular location">
    <subcellularLocation>
        <location evidence="1">Mitochondrion membrane</location>
        <topology evidence="1">Multi-pass membrane protein</topology>
    </subcellularLocation>
</comment>
<accession>C8YXB4</accession>
<dbReference type="PANTHER" id="PTHR11435:SF1">
    <property type="entry name" value="NADH-UBIQUINONE OXIDOREDUCTASE CHAIN 6"/>
    <property type="match status" value="1"/>
</dbReference>
<evidence type="ECO:0000256" key="10">
    <source>
        <dbReference type="ARBA" id="ARBA00022989"/>
    </source>
</evidence>
<evidence type="ECO:0000313" key="17">
    <source>
        <dbReference type="EMBL" id="ACO92548.1"/>
    </source>
</evidence>
<evidence type="ECO:0000256" key="7">
    <source>
        <dbReference type="ARBA" id="ARBA00022692"/>
    </source>
</evidence>
<keyword evidence="9" id="KW-0249">Electron transport</keyword>
<evidence type="ECO:0000256" key="11">
    <source>
        <dbReference type="ARBA" id="ARBA00023027"/>
    </source>
</evidence>
<geneLocation type="mitochondrion" evidence="17"/>
<dbReference type="RefSeq" id="YP_003204835.1">
    <property type="nucleotide sequence ID" value="NC_013249.1"/>
</dbReference>
<reference evidence="17" key="1">
    <citation type="journal article" date="2009" name="Zool. Scr.">
        <title>A mitochondrial genome phylogeny of the Neuropterida (lace-wings, alderflies and snakeflies) and their relationship to the other holometabolous insect orders.</title>
        <authorList>
            <person name="Cameron S.L."/>
            <person name="Sullivan J."/>
            <person name="Song H."/>
            <person name="Miller K.B."/>
            <person name="Whiting M.F."/>
        </authorList>
    </citation>
    <scope>NUCLEOTIDE SEQUENCE</scope>
</reference>